<dbReference type="GO" id="GO:0004386">
    <property type="term" value="F:helicase activity"/>
    <property type="evidence" value="ECO:0007669"/>
    <property type="project" value="UniProtKB-KW"/>
</dbReference>
<dbReference type="PROSITE" id="PS51192">
    <property type="entry name" value="HELICASE_ATP_BIND_1"/>
    <property type="match status" value="1"/>
</dbReference>
<dbReference type="InterPro" id="IPR013083">
    <property type="entry name" value="Znf_RING/FYVE/PHD"/>
</dbReference>
<dbReference type="OrthoDB" id="4751at2759"/>
<feature type="compositionally biased region" description="Low complexity" evidence="6">
    <location>
        <begin position="53"/>
        <end position="65"/>
    </location>
</feature>
<keyword evidence="3 10" id="KW-0347">Helicase</keyword>
<dbReference type="Gene3D" id="3.40.50.300">
    <property type="entry name" value="P-loop containing nucleotide triphosphate hydrolases"/>
    <property type="match status" value="1"/>
</dbReference>
<dbReference type="CDD" id="cd18008">
    <property type="entry name" value="DEXDc_SHPRH-like"/>
    <property type="match status" value="1"/>
</dbReference>
<feature type="domain" description="Helicase C-terminal" evidence="9">
    <location>
        <begin position="991"/>
        <end position="1151"/>
    </location>
</feature>
<feature type="compositionally biased region" description="Basic and acidic residues" evidence="6">
    <location>
        <begin position="85"/>
        <end position="96"/>
    </location>
</feature>
<feature type="compositionally biased region" description="Basic residues" evidence="6">
    <location>
        <begin position="107"/>
        <end position="118"/>
    </location>
</feature>
<dbReference type="PANTHER" id="PTHR45626">
    <property type="entry name" value="TRANSCRIPTION TERMINATION FACTOR 2-RELATED"/>
    <property type="match status" value="1"/>
</dbReference>
<dbReference type="Pfam" id="PF00271">
    <property type="entry name" value="Helicase_C"/>
    <property type="match status" value="1"/>
</dbReference>
<dbReference type="SMART" id="SM00487">
    <property type="entry name" value="DEXDc"/>
    <property type="match status" value="1"/>
</dbReference>
<protein>
    <submittedName>
        <fullName evidence="10">ATP-dependent helicase rhp16</fullName>
    </submittedName>
</protein>
<dbReference type="SUPFAM" id="SSF57850">
    <property type="entry name" value="RING/U-box"/>
    <property type="match status" value="1"/>
</dbReference>
<evidence type="ECO:0000313" key="11">
    <source>
        <dbReference type="Proteomes" id="UP000324585"/>
    </source>
</evidence>
<dbReference type="InterPro" id="IPR038718">
    <property type="entry name" value="SNF2-like_sf"/>
</dbReference>
<dbReference type="InterPro" id="IPR001650">
    <property type="entry name" value="Helicase_C-like"/>
</dbReference>
<organism evidence="10 11">
    <name type="scientific">Porphyridium purpureum</name>
    <name type="common">Red alga</name>
    <name type="synonym">Porphyridium cruentum</name>
    <dbReference type="NCBI Taxonomy" id="35688"/>
    <lineage>
        <taxon>Eukaryota</taxon>
        <taxon>Rhodophyta</taxon>
        <taxon>Bangiophyceae</taxon>
        <taxon>Porphyridiales</taxon>
        <taxon>Porphyridiaceae</taxon>
        <taxon>Porphyridium</taxon>
    </lineage>
</organism>
<dbReference type="Pfam" id="PF00176">
    <property type="entry name" value="SNF2-rel_dom"/>
    <property type="match status" value="2"/>
</dbReference>
<dbReference type="SMART" id="SM00490">
    <property type="entry name" value="HELICc"/>
    <property type="match status" value="1"/>
</dbReference>
<evidence type="ECO:0000256" key="5">
    <source>
        <dbReference type="PROSITE-ProRule" id="PRU00175"/>
    </source>
</evidence>
<dbReference type="OMA" id="TEINRCT"/>
<feature type="region of interest" description="Disordered" evidence="6">
    <location>
        <begin position="249"/>
        <end position="282"/>
    </location>
</feature>
<feature type="compositionally biased region" description="Basic and acidic residues" evidence="6">
    <location>
        <begin position="255"/>
        <end position="269"/>
    </location>
</feature>
<reference evidence="11" key="1">
    <citation type="journal article" date="2019" name="Nat. Commun.">
        <title>Expansion of phycobilisome linker gene families in mesophilic red algae.</title>
        <authorList>
            <person name="Lee J."/>
            <person name="Kim D."/>
            <person name="Bhattacharya D."/>
            <person name="Yoon H.S."/>
        </authorList>
    </citation>
    <scope>NUCLEOTIDE SEQUENCE [LARGE SCALE GENOMIC DNA]</scope>
    <source>
        <strain evidence="11">CCMP 1328</strain>
    </source>
</reference>
<gene>
    <name evidence="10" type="ORF">FVE85_0679</name>
</gene>
<dbReference type="InterPro" id="IPR000330">
    <property type="entry name" value="SNF2_N"/>
</dbReference>
<dbReference type="GO" id="GO:0005524">
    <property type="term" value="F:ATP binding"/>
    <property type="evidence" value="ECO:0007669"/>
    <property type="project" value="UniProtKB-KW"/>
</dbReference>
<feature type="domain" description="Helicase ATP-binding" evidence="8">
    <location>
        <begin position="399"/>
        <end position="690"/>
    </location>
</feature>
<proteinExistence type="predicted"/>
<evidence type="ECO:0000256" key="1">
    <source>
        <dbReference type="ARBA" id="ARBA00022741"/>
    </source>
</evidence>
<dbReference type="SMART" id="SM00184">
    <property type="entry name" value="RING"/>
    <property type="match status" value="1"/>
</dbReference>
<dbReference type="GO" id="GO:0016787">
    <property type="term" value="F:hydrolase activity"/>
    <property type="evidence" value="ECO:0007669"/>
    <property type="project" value="UniProtKB-KW"/>
</dbReference>
<dbReference type="Proteomes" id="UP000324585">
    <property type="component" value="Unassembled WGS sequence"/>
</dbReference>
<evidence type="ECO:0000256" key="4">
    <source>
        <dbReference type="ARBA" id="ARBA00022840"/>
    </source>
</evidence>
<dbReference type="GO" id="GO:0008094">
    <property type="term" value="F:ATP-dependent activity, acting on DNA"/>
    <property type="evidence" value="ECO:0007669"/>
    <property type="project" value="TreeGrafter"/>
</dbReference>
<feature type="compositionally biased region" description="Gly residues" evidence="6">
    <location>
        <begin position="157"/>
        <end position="171"/>
    </location>
</feature>
<feature type="compositionally biased region" description="Low complexity" evidence="6">
    <location>
        <begin position="953"/>
        <end position="964"/>
    </location>
</feature>
<keyword evidence="11" id="KW-1185">Reference proteome</keyword>
<feature type="compositionally biased region" description="Polar residues" evidence="6">
    <location>
        <begin position="271"/>
        <end position="281"/>
    </location>
</feature>
<comment type="caution">
    <text evidence="10">The sequence shown here is derived from an EMBL/GenBank/DDBJ whole genome shotgun (WGS) entry which is preliminary data.</text>
</comment>
<dbReference type="InterPro" id="IPR014001">
    <property type="entry name" value="Helicase_ATP-bd"/>
</dbReference>
<dbReference type="GO" id="GO:0008270">
    <property type="term" value="F:zinc ion binding"/>
    <property type="evidence" value="ECO:0007669"/>
    <property type="project" value="UniProtKB-KW"/>
</dbReference>
<dbReference type="PANTHER" id="PTHR45626:SF12">
    <property type="entry name" value="DNA REPAIR PROTEIN RAD16"/>
    <property type="match status" value="1"/>
</dbReference>
<evidence type="ECO:0000259" key="7">
    <source>
        <dbReference type="PROSITE" id="PS50089"/>
    </source>
</evidence>
<keyword evidence="1" id="KW-0547">Nucleotide-binding</keyword>
<feature type="compositionally biased region" description="Basic and acidic residues" evidence="6">
    <location>
        <begin position="554"/>
        <end position="566"/>
    </location>
</feature>
<feature type="domain" description="RING-type" evidence="7">
    <location>
        <begin position="872"/>
        <end position="916"/>
    </location>
</feature>
<dbReference type="AlphaFoldDB" id="A0A5J4Z107"/>
<feature type="region of interest" description="Disordered" evidence="6">
    <location>
        <begin position="936"/>
        <end position="969"/>
    </location>
</feature>
<evidence type="ECO:0000259" key="8">
    <source>
        <dbReference type="PROSITE" id="PS51192"/>
    </source>
</evidence>
<evidence type="ECO:0000313" key="10">
    <source>
        <dbReference type="EMBL" id="KAA8496950.1"/>
    </source>
</evidence>
<sequence length="1160" mass="128909">MKRQQGKARRNGATSAPQPGTEGRPQGRRLSTRSRMAEDEPPVQPSASSSQDGEGSVGSHSSGEGNTPRAADRAEAAALAASRLSDGERSGSERKVVQKHPATTRNRGGRRKPTKRRVASSSNTSSADDSDFDPGDASKEDPDFEVETPRVKRQRGSGIGQASGSAFGVGRGNPAVAGNRRVGSSRRADEDALNPHTGFTRASTLAANGVSADAHVVQAASRLEQTGRVDRPHDYQAVLETARQLLNRQGNLSSAEERSVRRALTRETSRLGVSQQGSLEQHVTPELVPLTIREQAAPLMALSKNSKGKGGADDHLDASGRPAGRASASSGRGKRKEDEPVYDDDFQLRVRLPDNIGDGKDFDTNQLVHRVIEGQTDEPPGLLATLFPYQKEFLFWALEQERGAAKGGILADEMGLGKTLQAIALIMSNRRDASHLSEQIVFDGESEDDSGGFPRVKGTLVLCPVVAMIQWRDEIRRYCEEGSLSVYMHHGSTRVTNRRELEQYDVVLTTYGTLETAYRSRLNFFKVKCDYCAKDFDPEKLAVHNKYFCGPNARKTDKQKKQEKKANPGAVARSVEAPADDANDYDYDYVFGLQENFESYGFFDLTAEEQDRVRAQKKAMNETHLSSSILHSVHWHRVVLDESHQIKDKKTNTARAVFALRADFRWALSGTPLQNRVSELFSSVRFLRAYPFAYFFCRKCGCKKPDPEFDPLTRKCIDCGCHMISHSNWFSKHVLNPIIRHGYKGKGMVAFLRLKHEVLDNLLLRRTKLGRATEIDLPPKRVTLRRDTLDSFEQDYYTALFTQSKAQFSRYVASGTVLSNYAHVFDLLVRLRQAVNHPYLIEFNEKRYAETLLSYGKGKMPKSSANTFFSLCGICREDLEDGIVSECNCAFCRSCARSYVMSFDADSGQEEECPSCFKAGFSIDLSAAAVQLQADESADGDESANRGSIVTRASGGPSSLAASPVPTPTRKLQKGILGRLSNLEEFQTSTKIEALMEEIQLMLARDPSAKAIVFSQFVSFLDLVEYRLETAKVPSRKLTGSMSFKKRDEFISDFSEDPDVRIFLMSLKAGGVALNLTVASHIFLLDLWWNPAVSHQAMDRVHRLGQYKPVQVVQFVIEGTIEERILRLQDKKQLVFESTVGQSEAALNRLTEQDMRFLFT</sequence>
<keyword evidence="2" id="KW-0378">Hydrolase</keyword>
<feature type="compositionally biased region" description="Low complexity" evidence="6">
    <location>
        <begin position="319"/>
        <end position="331"/>
    </location>
</feature>
<keyword evidence="4" id="KW-0067">ATP-binding</keyword>
<dbReference type="PROSITE" id="PS51194">
    <property type="entry name" value="HELICASE_CTER"/>
    <property type="match status" value="1"/>
</dbReference>
<dbReference type="Gene3D" id="3.30.40.10">
    <property type="entry name" value="Zinc/RING finger domain, C3HC4 (zinc finger)"/>
    <property type="match status" value="1"/>
</dbReference>
<name>A0A5J4Z107_PORPP</name>
<dbReference type="InterPro" id="IPR049730">
    <property type="entry name" value="SNF2/RAD54-like_C"/>
</dbReference>
<dbReference type="CDD" id="cd18793">
    <property type="entry name" value="SF2_C_SNF"/>
    <property type="match status" value="1"/>
</dbReference>
<dbReference type="PROSITE" id="PS50089">
    <property type="entry name" value="ZF_RING_2"/>
    <property type="match status" value="1"/>
</dbReference>
<feature type="compositionally biased region" description="Basic residues" evidence="6">
    <location>
        <begin position="1"/>
        <end position="10"/>
    </location>
</feature>
<dbReference type="Gene3D" id="3.40.50.10810">
    <property type="entry name" value="Tandem AAA-ATPase domain"/>
    <property type="match status" value="2"/>
</dbReference>
<keyword evidence="5" id="KW-0862">Zinc</keyword>
<feature type="region of interest" description="Disordered" evidence="6">
    <location>
        <begin position="304"/>
        <end position="341"/>
    </location>
</feature>
<dbReference type="InterPro" id="IPR001841">
    <property type="entry name" value="Znf_RING"/>
</dbReference>
<dbReference type="GO" id="GO:0005634">
    <property type="term" value="C:nucleus"/>
    <property type="evidence" value="ECO:0007669"/>
    <property type="project" value="TreeGrafter"/>
</dbReference>
<evidence type="ECO:0000259" key="9">
    <source>
        <dbReference type="PROSITE" id="PS51194"/>
    </source>
</evidence>
<feature type="region of interest" description="Disordered" evidence="6">
    <location>
        <begin position="1"/>
        <end position="196"/>
    </location>
</feature>
<evidence type="ECO:0000256" key="2">
    <source>
        <dbReference type="ARBA" id="ARBA00022801"/>
    </source>
</evidence>
<accession>A0A5J4Z107</accession>
<dbReference type="InterPro" id="IPR050628">
    <property type="entry name" value="SNF2_RAD54_helicase_TF"/>
</dbReference>
<evidence type="ECO:0000256" key="3">
    <source>
        <dbReference type="ARBA" id="ARBA00022806"/>
    </source>
</evidence>
<keyword evidence="5" id="KW-0863">Zinc-finger</keyword>
<feature type="region of interest" description="Disordered" evidence="6">
    <location>
        <begin position="554"/>
        <end position="573"/>
    </location>
</feature>
<keyword evidence="5" id="KW-0479">Metal-binding</keyword>
<dbReference type="GO" id="GO:0006289">
    <property type="term" value="P:nucleotide-excision repair"/>
    <property type="evidence" value="ECO:0007669"/>
    <property type="project" value="TreeGrafter"/>
</dbReference>
<dbReference type="SUPFAM" id="SSF52540">
    <property type="entry name" value="P-loop containing nucleoside triphosphate hydrolases"/>
    <property type="match status" value="2"/>
</dbReference>
<evidence type="ECO:0000256" key="6">
    <source>
        <dbReference type="SAM" id="MobiDB-lite"/>
    </source>
</evidence>
<dbReference type="InterPro" id="IPR027417">
    <property type="entry name" value="P-loop_NTPase"/>
</dbReference>
<dbReference type="EMBL" id="VRMN01000002">
    <property type="protein sequence ID" value="KAA8496950.1"/>
    <property type="molecule type" value="Genomic_DNA"/>
</dbReference>